<feature type="transmembrane region" description="Helical" evidence="1">
    <location>
        <begin position="21"/>
        <end position="39"/>
    </location>
</feature>
<comment type="caution">
    <text evidence="3">The sequence shown here is derived from an EMBL/GenBank/DDBJ whole genome shotgun (WGS) entry which is preliminary data.</text>
</comment>
<dbReference type="Pfam" id="PF17881">
    <property type="entry name" value="TseB"/>
    <property type="match status" value="1"/>
</dbReference>
<gene>
    <name evidence="3" type="ORF">IV67_GL000574</name>
</gene>
<feature type="domain" description="Cell wall elongation regulator TseB-like" evidence="2">
    <location>
        <begin position="52"/>
        <end position="91"/>
    </location>
</feature>
<evidence type="ECO:0000259" key="2">
    <source>
        <dbReference type="Pfam" id="PF17881"/>
    </source>
</evidence>
<protein>
    <recommendedName>
        <fullName evidence="2">Cell wall elongation regulator TseB-like domain-containing protein</fullName>
    </recommendedName>
</protein>
<organism evidence="3 4">
    <name type="scientific">Weissella minor</name>
    <dbReference type="NCBI Taxonomy" id="1620"/>
    <lineage>
        <taxon>Bacteria</taxon>
        <taxon>Bacillati</taxon>
        <taxon>Bacillota</taxon>
        <taxon>Bacilli</taxon>
        <taxon>Lactobacillales</taxon>
        <taxon>Lactobacillaceae</taxon>
        <taxon>Weissella</taxon>
    </lineage>
</organism>
<dbReference type="EMBL" id="JQCD01000024">
    <property type="protein sequence ID" value="KRN77061.1"/>
    <property type="molecule type" value="Genomic_DNA"/>
</dbReference>
<keyword evidence="1" id="KW-0812">Transmembrane</keyword>
<dbReference type="AlphaFoldDB" id="A0A0R2JNV6"/>
<dbReference type="InterPro" id="IPR046350">
    <property type="entry name" value="Cystatin_sf"/>
</dbReference>
<dbReference type="OrthoDB" id="2242521at2"/>
<dbReference type="InterPro" id="IPR041401">
    <property type="entry name" value="TseB-like_dom"/>
</dbReference>
<keyword evidence="1" id="KW-1133">Transmembrane helix</keyword>
<dbReference type="STRING" id="1620.IV67_GL000574"/>
<accession>A0A0R2JNV6</accession>
<dbReference type="Gene3D" id="3.10.450.40">
    <property type="match status" value="2"/>
</dbReference>
<dbReference type="Proteomes" id="UP000051673">
    <property type="component" value="Unassembled WGS sequence"/>
</dbReference>
<keyword evidence="4" id="KW-1185">Reference proteome</keyword>
<evidence type="ECO:0000313" key="3">
    <source>
        <dbReference type="EMBL" id="KRN77061.1"/>
    </source>
</evidence>
<keyword evidence="1" id="KW-0472">Membrane</keyword>
<evidence type="ECO:0000256" key="1">
    <source>
        <dbReference type="SAM" id="Phobius"/>
    </source>
</evidence>
<evidence type="ECO:0000313" key="4">
    <source>
        <dbReference type="Proteomes" id="UP000051673"/>
    </source>
</evidence>
<proteinExistence type="predicted"/>
<sequence length="170" mass="19593">MEMRLAPQARRRQQRRRRYTIIGVIIVIVILILSYFSVVNRPMSQARSQLTTAAKKADKIRYVDSFHQISRQDTYYSITGRDKDKKSVGVINKKGSSKLTTVKLDDGLTADDVKNTVEKNYDVKRITGLGLAEYQNIPVWDVTFIDKQDTLNFISYRVNDGKVLRSVQNF</sequence>
<name>A0A0R2JNV6_9LACO</name>
<dbReference type="PATRIC" id="fig|1620.3.peg.581"/>
<dbReference type="SUPFAM" id="SSF54403">
    <property type="entry name" value="Cystatin/monellin"/>
    <property type="match status" value="2"/>
</dbReference>
<reference evidence="3 4" key="1">
    <citation type="journal article" date="2015" name="Genome Announc.">
        <title>Expanding the biotechnology potential of lactobacilli through comparative genomics of 213 strains and associated genera.</title>
        <authorList>
            <person name="Sun Z."/>
            <person name="Harris H.M."/>
            <person name="McCann A."/>
            <person name="Guo C."/>
            <person name="Argimon S."/>
            <person name="Zhang W."/>
            <person name="Yang X."/>
            <person name="Jeffery I.B."/>
            <person name="Cooney J.C."/>
            <person name="Kagawa T.F."/>
            <person name="Liu W."/>
            <person name="Song Y."/>
            <person name="Salvetti E."/>
            <person name="Wrobel A."/>
            <person name="Rasinkangas P."/>
            <person name="Parkhill J."/>
            <person name="Rea M.C."/>
            <person name="O'Sullivan O."/>
            <person name="Ritari J."/>
            <person name="Douillard F.P."/>
            <person name="Paul Ross R."/>
            <person name="Yang R."/>
            <person name="Briner A.E."/>
            <person name="Felis G.E."/>
            <person name="de Vos W.M."/>
            <person name="Barrangou R."/>
            <person name="Klaenhammer T.R."/>
            <person name="Caufield P.W."/>
            <person name="Cui Y."/>
            <person name="Zhang H."/>
            <person name="O'Toole P.W."/>
        </authorList>
    </citation>
    <scope>NUCLEOTIDE SEQUENCE [LARGE SCALE GENOMIC DNA]</scope>
    <source>
        <strain evidence="3 4">DSM 20014</strain>
    </source>
</reference>
<dbReference type="RefSeq" id="WP_057787983.1">
    <property type="nucleotide sequence ID" value="NZ_JQCD01000024.1"/>
</dbReference>